<proteinExistence type="predicted"/>
<evidence type="ECO:0000313" key="2">
    <source>
        <dbReference type="EMBL" id="MEZ0491388.1"/>
    </source>
</evidence>
<keyword evidence="1" id="KW-1133">Transmembrane helix</keyword>
<dbReference type="Proteomes" id="UP001566476">
    <property type="component" value="Unassembled WGS sequence"/>
</dbReference>
<comment type="caution">
    <text evidence="2">The sequence shown here is derived from an EMBL/GenBank/DDBJ whole genome shotgun (WGS) entry which is preliminary data.</text>
</comment>
<evidence type="ECO:0000256" key="1">
    <source>
        <dbReference type="SAM" id="Phobius"/>
    </source>
</evidence>
<dbReference type="RefSeq" id="WP_370717433.1">
    <property type="nucleotide sequence ID" value="NZ_JBGGTQ010000002.1"/>
</dbReference>
<feature type="transmembrane region" description="Helical" evidence="1">
    <location>
        <begin position="82"/>
        <end position="101"/>
    </location>
</feature>
<evidence type="ECO:0008006" key="4">
    <source>
        <dbReference type="Google" id="ProtNLM"/>
    </source>
</evidence>
<gene>
    <name evidence="2" type="ORF">AB2L28_03975</name>
</gene>
<keyword evidence="1" id="KW-0812">Transmembrane</keyword>
<name>A0ABV4HY92_9ACTN</name>
<dbReference type="EMBL" id="JBGGTQ010000002">
    <property type="protein sequence ID" value="MEZ0491388.1"/>
    <property type="molecule type" value="Genomic_DNA"/>
</dbReference>
<feature type="transmembrane region" description="Helical" evidence="1">
    <location>
        <begin position="38"/>
        <end position="62"/>
    </location>
</feature>
<organism evidence="2 3">
    <name type="scientific">Kineococcus mangrovi</name>
    <dbReference type="NCBI Taxonomy" id="1660183"/>
    <lineage>
        <taxon>Bacteria</taxon>
        <taxon>Bacillati</taxon>
        <taxon>Actinomycetota</taxon>
        <taxon>Actinomycetes</taxon>
        <taxon>Kineosporiales</taxon>
        <taxon>Kineosporiaceae</taxon>
        <taxon>Kineococcus</taxon>
    </lineage>
</organism>
<keyword evidence="3" id="KW-1185">Reference proteome</keyword>
<evidence type="ECO:0000313" key="3">
    <source>
        <dbReference type="Proteomes" id="UP001566476"/>
    </source>
</evidence>
<reference evidence="2 3" key="1">
    <citation type="submission" date="2024-07" db="EMBL/GenBank/DDBJ databases">
        <authorList>
            <person name="Thanompreechachai J."/>
            <person name="Duangmal K."/>
        </authorList>
    </citation>
    <scope>NUCLEOTIDE SEQUENCE [LARGE SCALE GENOMIC DNA]</scope>
    <source>
        <strain evidence="2 3">TBRC 1896</strain>
    </source>
</reference>
<feature type="transmembrane region" description="Helical" evidence="1">
    <location>
        <begin position="12"/>
        <end position="31"/>
    </location>
</feature>
<sequence>MEPLTLARTLSVVNTALAGAAVGTAQAVFDVPDRSRRFLGWSALVVAGSAALVASDALWGRATGERTVPPADDVVLAAPETRLLLGHLAVAAVTTPVWIVGRRVPSRLRERGVRRPNFLLGVPLGLGYAALVAGVERTYARERIAALA</sequence>
<accession>A0ABV4HY92</accession>
<protein>
    <recommendedName>
        <fullName evidence="4">DUF2231 domain-containing protein</fullName>
    </recommendedName>
</protein>
<keyword evidence="1" id="KW-0472">Membrane</keyword>